<dbReference type="NCBIfam" id="NF004231">
    <property type="entry name" value="PRK05679.1"/>
    <property type="match status" value="1"/>
</dbReference>
<dbReference type="Pfam" id="PF01243">
    <property type="entry name" value="PNPOx_N"/>
    <property type="match status" value="1"/>
</dbReference>
<evidence type="ECO:0000256" key="2">
    <source>
        <dbReference type="ARBA" id="ARBA00011738"/>
    </source>
</evidence>
<dbReference type="Pfam" id="PF10590">
    <property type="entry name" value="PNP_phzG_C"/>
    <property type="match status" value="1"/>
</dbReference>
<gene>
    <name evidence="7 12" type="primary">pdxH</name>
    <name evidence="12" type="ORF">LMG28138_02247</name>
</gene>
<evidence type="ECO:0000313" key="13">
    <source>
        <dbReference type="Proteomes" id="UP000494115"/>
    </source>
</evidence>
<keyword evidence="6 7" id="KW-0664">Pyridoxine biosynthesis</keyword>
<proteinExistence type="inferred from homology"/>
<reference evidence="12 13" key="1">
    <citation type="submission" date="2020-04" db="EMBL/GenBank/DDBJ databases">
        <authorList>
            <person name="De Canck E."/>
        </authorList>
    </citation>
    <scope>NUCLEOTIDE SEQUENCE [LARGE SCALE GENOMIC DNA]</scope>
    <source>
        <strain evidence="12 13">LMG 28138</strain>
    </source>
</reference>
<keyword evidence="13" id="KW-1185">Reference proteome</keyword>
<dbReference type="GO" id="GO:0008615">
    <property type="term" value="P:pyridoxine biosynthetic process"/>
    <property type="evidence" value="ECO:0007669"/>
    <property type="project" value="UniProtKB-UniRule"/>
</dbReference>
<dbReference type="GO" id="GO:0010181">
    <property type="term" value="F:FMN binding"/>
    <property type="evidence" value="ECO:0007669"/>
    <property type="project" value="UniProtKB-UniRule"/>
</dbReference>
<feature type="binding site" evidence="7 9">
    <location>
        <begin position="140"/>
        <end position="141"/>
    </location>
    <ligand>
        <name>FMN</name>
        <dbReference type="ChEBI" id="CHEBI:58210"/>
    </ligand>
</feature>
<keyword evidence="3 7" id="KW-0285">Flavoprotein</keyword>
<dbReference type="InterPro" id="IPR011576">
    <property type="entry name" value="Pyridox_Oxase_N"/>
</dbReference>
<comment type="cofactor">
    <cofactor evidence="7 9">
        <name>FMN</name>
        <dbReference type="ChEBI" id="CHEBI:58210"/>
    </cofactor>
    <text evidence="7 9">Binds 1 FMN per subunit.</text>
</comment>
<evidence type="ECO:0000256" key="6">
    <source>
        <dbReference type="ARBA" id="ARBA00023096"/>
    </source>
</evidence>
<dbReference type="InterPro" id="IPR019740">
    <property type="entry name" value="Pyridox_Oxase_CS"/>
</dbReference>
<dbReference type="Gene3D" id="2.30.110.10">
    <property type="entry name" value="Electron Transport, Fmn-binding Protein, Chain A"/>
    <property type="match status" value="1"/>
</dbReference>
<comment type="similarity">
    <text evidence="1 7">Belongs to the pyridoxamine 5'-phosphate oxidase family.</text>
</comment>
<evidence type="ECO:0000256" key="1">
    <source>
        <dbReference type="ARBA" id="ARBA00007301"/>
    </source>
</evidence>
<comment type="pathway">
    <text evidence="7">Cofactor metabolism; pyridoxal 5'-phosphate salvage; pyridoxal 5'-phosphate from pyridoxamine 5'-phosphate: step 1/1.</text>
</comment>
<feature type="binding site" evidence="7 9">
    <location>
        <position position="183"/>
    </location>
    <ligand>
        <name>FMN</name>
        <dbReference type="ChEBI" id="CHEBI:58210"/>
    </ligand>
</feature>
<evidence type="ECO:0000256" key="7">
    <source>
        <dbReference type="HAMAP-Rule" id="MF_01629"/>
    </source>
</evidence>
<dbReference type="Proteomes" id="UP000494115">
    <property type="component" value="Unassembled WGS sequence"/>
</dbReference>
<evidence type="ECO:0000259" key="11">
    <source>
        <dbReference type="Pfam" id="PF10590"/>
    </source>
</evidence>
<dbReference type="RefSeq" id="WP_175104837.1">
    <property type="nucleotide sequence ID" value="NZ_CADIKM010000008.1"/>
</dbReference>
<dbReference type="InterPro" id="IPR019576">
    <property type="entry name" value="Pyridoxamine_oxidase_dimer_C"/>
</dbReference>
<dbReference type="PANTHER" id="PTHR10851">
    <property type="entry name" value="PYRIDOXINE-5-PHOSPHATE OXIDASE"/>
    <property type="match status" value="1"/>
</dbReference>
<feature type="binding site" evidence="7 9">
    <location>
        <position position="193"/>
    </location>
    <ligand>
        <name>FMN</name>
        <dbReference type="ChEBI" id="CHEBI:58210"/>
    </ligand>
</feature>
<feature type="domain" description="Pyridoxine 5'-phosphate oxidase dimerisation C-terminal" evidence="11">
    <location>
        <begin position="170"/>
        <end position="211"/>
    </location>
</feature>
<feature type="binding site" evidence="7 9">
    <location>
        <begin position="76"/>
        <end position="77"/>
    </location>
    <ligand>
        <name>FMN</name>
        <dbReference type="ChEBI" id="CHEBI:58210"/>
    </ligand>
</feature>
<dbReference type="PANTHER" id="PTHR10851:SF0">
    <property type="entry name" value="PYRIDOXINE-5'-PHOSPHATE OXIDASE"/>
    <property type="match status" value="1"/>
</dbReference>
<comment type="function">
    <text evidence="7">Catalyzes the oxidation of either pyridoxine 5'-phosphate (PNP) or pyridoxamine 5'-phosphate (PMP) into pyridoxal 5'-phosphate (PLP).</text>
</comment>
<dbReference type="SUPFAM" id="SSF50475">
    <property type="entry name" value="FMN-binding split barrel"/>
    <property type="match status" value="1"/>
</dbReference>
<evidence type="ECO:0000256" key="8">
    <source>
        <dbReference type="PIRSR" id="PIRSR000190-1"/>
    </source>
</evidence>
<evidence type="ECO:0000256" key="5">
    <source>
        <dbReference type="ARBA" id="ARBA00023002"/>
    </source>
</evidence>
<feature type="binding site" evidence="7 8">
    <location>
        <position position="131"/>
    </location>
    <ligand>
        <name>substrate</name>
    </ligand>
</feature>
<evidence type="ECO:0000256" key="3">
    <source>
        <dbReference type="ARBA" id="ARBA00022630"/>
    </source>
</evidence>
<dbReference type="GO" id="GO:0004733">
    <property type="term" value="F:pyridoxamine phosphate oxidase activity"/>
    <property type="evidence" value="ECO:0007669"/>
    <property type="project" value="UniProtKB-UniRule"/>
</dbReference>
<comment type="caution">
    <text evidence="7">Lacks conserved residue(s) required for the propagation of feature annotation.</text>
</comment>
<comment type="catalytic activity">
    <reaction evidence="7">
        <text>pyridoxamine 5'-phosphate + O2 + H2O = pyridoxal 5'-phosphate + H2O2 + NH4(+)</text>
        <dbReference type="Rhea" id="RHEA:15817"/>
        <dbReference type="ChEBI" id="CHEBI:15377"/>
        <dbReference type="ChEBI" id="CHEBI:15379"/>
        <dbReference type="ChEBI" id="CHEBI:16240"/>
        <dbReference type="ChEBI" id="CHEBI:28938"/>
        <dbReference type="ChEBI" id="CHEBI:58451"/>
        <dbReference type="ChEBI" id="CHEBI:597326"/>
        <dbReference type="EC" id="1.4.3.5"/>
    </reaction>
</comment>
<dbReference type="PROSITE" id="PS01064">
    <property type="entry name" value="PYRIDOX_OXIDASE"/>
    <property type="match status" value="1"/>
</dbReference>
<feature type="binding site" evidence="8">
    <location>
        <begin position="8"/>
        <end position="11"/>
    </location>
    <ligand>
        <name>substrate</name>
    </ligand>
</feature>
<dbReference type="PIRSF" id="PIRSF000190">
    <property type="entry name" value="Pyd_amn-ph_oxd"/>
    <property type="match status" value="1"/>
</dbReference>
<dbReference type="InterPro" id="IPR000659">
    <property type="entry name" value="Pyridox_Oxase"/>
</dbReference>
<dbReference type="EC" id="1.4.3.5" evidence="7"/>
<keyword evidence="4 7" id="KW-0288">FMN</keyword>
<evidence type="ECO:0000256" key="9">
    <source>
        <dbReference type="PIRSR" id="PIRSR000190-2"/>
    </source>
</evidence>
<comment type="subunit">
    <text evidence="2 7">Homodimer.</text>
</comment>
<dbReference type="AlphaFoldDB" id="A0A6S7B470"/>
<feature type="binding site" evidence="7 9">
    <location>
        <position position="83"/>
    </location>
    <ligand>
        <name>FMN</name>
        <dbReference type="ChEBI" id="CHEBI:58210"/>
    </ligand>
</feature>
<feature type="binding site" evidence="7 8">
    <location>
        <position position="66"/>
    </location>
    <ligand>
        <name>substrate</name>
    </ligand>
</feature>
<comment type="catalytic activity">
    <reaction evidence="7">
        <text>pyridoxine 5'-phosphate + O2 = pyridoxal 5'-phosphate + H2O2</text>
        <dbReference type="Rhea" id="RHEA:15149"/>
        <dbReference type="ChEBI" id="CHEBI:15379"/>
        <dbReference type="ChEBI" id="CHEBI:16240"/>
        <dbReference type="ChEBI" id="CHEBI:58589"/>
        <dbReference type="ChEBI" id="CHEBI:597326"/>
        <dbReference type="EC" id="1.4.3.5"/>
    </reaction>
</comment>
<protein>
    <recommendedName>
        <fullName evidence="7">Pyridoxine/pyridoxamine 5'-phosphate oxidase</fullName>
        <ecNumber evidence="7">1.4.3.5</ecNumber>
    </recommendedName>
    <alternativeName>
        <fullName evidence="7">PNP/PMP oxidase</fullName>
        <shortName evidence="7">PNPOx</shortName>
    </alternativeName>
    <alternativeName>
        <fullName evidence="7">Pyridoxal 5'-phosphate synthase</fullName>
    </alternativeName>
</protein>
<dbReference type="EMBL" id="CADIKM010000008">
    <property type="protein sequence ID" value="CAB3786552.1"/>
    <property type="molecule type" value="Genomic_DNA"/>
</dbReference>
<comment type="pathway">
    <text evidence="7">Cofactor metabolism; pyridoxal 5'-phosphate salvage; pyridoxal 5'-phosphate from pyridoxine 5'-phosphate: step 1/1.</text>
</comment>
<accession>A0A6S7B470</accession>
<dbReference type="HAMAP" id="MF_01629">
    <property type="entry name" value="PdxH"/>
    <property type="match status" value="1"/>
</dbReference>
<dbReference type="NCBIfam" id="TIGR00558">
    <property type="entry name" value="pdxH"/>
    <property type="match status" value="1"/>
</dbReference>
<feature type="binding site" evidence="7 9">
    <location>
        <position position="105"/>
    </location>
    <ligand>
        <name>FMN</name>
        <dbReference type="ChEBI" id="CHEBI:58210"/>
    </ligand>
</feature>
<sequence>MTSLADLRQTYARDSLSETDVDPDPIQQFEKWFAEAQAANVPEPNAMSLATVNAQGRPSNRIVLIKGVDARGFVFFTSYESAKGRDLAQNPNASLLFFWTELERQIRIEGRVEKTSADESDRYFHSRPLGSRIGAWASIQSSVTDRAALEAREVRFAAQYGDHPPRPPQWGGYRLVPDAIEFWQGRPSRLHDRIKFSRSIGGNWQIVRLSP</sequence>
<organism evidence="12 13">
    <name type="scientific">Pararobbsia alpina</name>
    <dbReference type="NCBI Taxonomy" id="621374"/>
    <lineage>
        <taxon>Bacteria</taxon>
        <taxon>Pseudomonadati</taxon>
        <taxon>Pseudomonadota</taxon>
        <taxon>Betaproteobacteria</taxon>
        <taxon>Burkholderiales</taxon>
        <taxon>Burkholderiaceae</taxon>
        <taxon>Pararobbsia</taxon>
    </lineage>
</organism>
<evidence type="ECO:0000256" key="4">
    <source>
        <dbReference type="ARBA" id="ARBA00022643"/>
    </source>
</evidence>
<feature type="binding site" evidence="7 9">
    <location>
        <begin position="61"/>
        <end position="66"/>
    </location>
    <ligand>
        <name>FMN</name>
        <dbReference type="ChEBI" id="CHEBI:58210"/>
    </ligand>
</feature>
<feature type="binding site" evidence="7 8">
    <location>
        <position position="123"/>
    </location>
    <ligand>
        <name>substrate</name>
    </ligand>
</feature>
<evidence type="ECO:0000313" key="12">
    <source>
        <dbReference type="EMBL" id="CAB3786552.1"/>
    </source>
</evidence>
<dbReference type="FunFam" id="2.30.110.10:FF:000020">
    <property type="entry name" value="PNPO isoform 11"/>
    <property type="match status" value="1"/>
</dbReference>
<keyword evidence="5 7" id="KW-0560">Oxidoreductase</keyword>
<dbReference type="UniPathway" id="UPA01068">
    <property type="reaction ID" value="UER00304"/>
</dbReference>
<dbReference type="InterPro" id="IPR012349">
    <property type="entry name" value="Split_barrel_FMN-bd"/>
</dbReference>
<evidence type="ECO:0000259" key="10">
    <source>
        <dbReference type="Pfam" id="PF01243"/>
    </source>
</evidence>
<name>A0A6S7B470_9BURK</name>
<feature type="domain" description="Pyridoxamine 5'-phosphate oxidase N-terminal" evidence="10">
    <location>
        <begin position="35"/>
        <end position="151"/>
    </location>
</feature>
<feature type="binding site" evidence="7 8">
    <location>
        <position position="127"/>
    </location>
    <ligand>
        <name>substrate</name>
    </ligand>
</feature>
<feature type="binding site" evidence="7 8">
    <location>
        <begin position="189"/>
        <end position="191"/>
    </location>
    <ligand>
        <name>substrate</name>
    </ligand>
</feature>